<dbReference type="PANTHER" id="PTHR47936">
    <property type="entry name" value="PPR_LONG DOMAIN-CONTAINING PROTEIN"/>
    <property type="match status" value="1"/>
</dbReference>
<gene>
    <name evidence="4" type="primary">PPR40</name>
    <name evidence="4" type="ORF">QJS10_CPB17g01139</name>
</gene>
<comment type="caution">
    <text evidence="4">The sequence shown here is derived from an EMBL/GenBank/DDBJ whole genome shotgun (WGS) entry which is preliminary data.</text>
</comment>
<dbReference type="InterPro" id="IPR002885">
    <property type="entry name" value="PPR_rpt"/>
</dbReference>
<dbReference type="Pfam" id="PF01535">
    <property type="entry name" value="PPR"/>
    <property type="match status" value="2"/>
</dbReference>
<dbReference type="NCBIfam" id="TIGR00756">
    <property type="entry name" value="PPR"/>
    <property type="match status" value="8"/>
</dbReference>
<feature type="repeat" description="PPR" evidence="3">
    <location>
        <begin position="450"/>
        <end position="484"/>
    </location>
</feature>
<dbReference type="PANTHER" id="PTHR47936:SF1">
    <property type="entry name" value="PENTATRICOPEPTIDE REPEAT-CONTAINING PROTEIN GUN1, CHLOROPLASTIC"/>
    <property type="match status" value="1"/>
</dbReference>
<dbReference type="GO" id="GO:0010019">
    <property type="term" value="P:chloroplast-nucleus signaling pathway"/>
    <property type="evidence" value="ECO:0007669"/>
    <property type="project" value="TreeGrafter"/>
</dbReference>
<feature type="repeat" description="PPR" evidence="3">
    <location>
        <begin position="345"/>
        <end position="379"/>
    </location>
</feature>
<dbReference type="GO" id="GO:0031930">
    <property type="term" value="P:mitochondria-nucleus signaling pathway"/>
    <property type="evidence" value="ECO:0007669"/>
    <property type="project" value="TreeGrafter"/>
</dbReference>
<comment type="similarity">
    <text evidence="1">Belongs to the PPR family. P subfamily.</text>
</comment>
<accession>A0AAV9CT91</accession>
<evidence type="ECO:0000256" key="3">
    <source>
        <dbReference type="PROSITE-ProRule" id="PRU00708"/>
    </source>
</evidence>
<dbReference type="InterPro" id="IPR011990">
    <property type="entry name" value="TPR-like_helical_dom_sf"/>
</dbReference>
<name>A0AAV9CT91_ACOCL</name>
<reference evidence="4" key="2">
    <citation type="submission" date="2023-06" db="EMBL/GenBank/DDBJ databases">
        <authorList>
            <person name="Ma L."/>
            <person name="Liu K.-W."/>
            <person name="Li Z."/>
            <person name="Hsiao Y.-Y."/>
            <person name="Qi Y."/>
            <person name="Fu T."/>
            <person name="Tang G."/>
            <person name="Zhang D."/>
            <person name="Sun W.-H."/>
            <person name="Liu D.-K."/>
            <person name="Li Y."/>
            <person name="Chen G.-Z."/>
            <person name="Liu X.-D."/>
            <person name="Liao X.-Y."/>
            <person name="Jiang Y.-T."/>
            <person name="Yu X."/>
            <person name="Hao Y."/>
            <person name="Huang J."/>
            <person name="Zhao X.-W."/>
            <person name="Ke S."/>
            <person name="Chen Y.-Y."/>
            <person name="Wu W.-L."/>
            <person name="Hsu J.-L."/>
            <person name="Lin Y.-F."/>
            <person name="Huang M.-D."/>
            <person name="Li C.-Y."/>
            <person name="Huang L."/>
            <person name="Wang Z.-W."/>
            <person name="Zhao X."/>
            <person name="Zhong W.-Y."/>
            <person name="Peng D.-H."/>
            <person name="Ahmad S."/>
            <person name="Lan S."/>
            <person name="Zhang J.-S."/>
            <person name="Tsai W.-C."/>
            <person name="Van De Peer Y."/>
            <person name="Liu Z.-J."/>
        </authorList>
    </citation>
    <scope>NUCLEOTIDE SEQUENCE</scope>
    <source>
        <strain evidence="4">CP</strain>
        <tissue evidence="4">Leaves</tissue>
    </source>
</reference>
<feature type="repeat" description="PPR" evidence="3">
    <location>
        <begin position="380"/>
        <end position="414"/>
    </location>
</feature>
<dbReference type="Pfam" id="PF13041">
    <property type="entry name" value="PPR_2"/>
    <property type="match status" value="4"/>
</dbReference>
<dbReference type="PROSITE" id="PS51375">
    <property type="entry name" value="PPR"/>
    <property type="match status" value="8"/>
</dbReference>
<dbReference type="EMBL" id="JAUJYO010000017">
    <property type="protein sequence ID" value="KAK1292401.1"/>
    <property type="molecule type" value="Genomic_DNA"/>
</dbReference>
<dbReference type="Gene3D" id="1.25.40.10">
    <property type="entry name" value="Tetratricopeptide repeat domain"/>
    <property type="match status" value="5"/>
</dbReference>
<feature type="repeat" description="PPR" evidence="3">
    <location>
        <begin position="415"/>
        <end position="449"/>
    </location>
</feature>
<reference evidence="4" key="1">
    <citation type="journal article" date="2023" name="Nat. Commun.">
        <title>Diploid and tetraploid genomes of Acorus and the evolution of monocots.</title>
        <authorList>
            <person name="Ma L."/>
            <person name="Liu K.W."/>
            <person name="Li Z."/>
            <person name="Hsiao Y.Y."/>
            <person name="Qi Y."/>
            <person name="Fu T."/>
            <person name="Tang G.D."/>
            <person name="Zhang D."/>
            <person name="Sun W.H."/>
            <person name="Liu D.K."/>
            <person name="Li Y."/>
            <person name="Chen G.Z."/>
            <person name="Liu X.D."/>
            <person name="Liao X.Y."/>
            <person name="Jiang Y.T."/>
            <person name="Yu X."/>
            <person name="Hao Y."/>
            <person name="Huang J."/>
            <person name="Zhao X.W."/>
            <person name="Ke S."/>
            <person name="Chen Y.Y."/>
            <person name="Wu W.L."/>
            <person name="Hsu J.L."/>
            <person name="Lin Y.F."/>
            <person name="Huang M.D."/>
            <person name="Li C.Y."/>
            <person name="Huang L."/>
            <person name="Wang Z.W."/>
            <person name="Zhao X."/>
            <person name="Zhong W.Y."/>
            <person name="Peng D.H."/>
            <person name="Ahmad S."/>
            <person name="Lan S."/>
            <person name="Zhang J.S."/>
            <person name="Tsai W.C."/>
            <person name="Van de Peer Y."/>
            <person name="Liu Z.J."/>
        </authorList>
    </citation>
    <scope>NUCLEOTIDE SEQUENCE</scope>
    <source>
        <strain evidence="4">CP</strain>
    </source>
</reference>
<feature type="repeat" description="PPR" evidence="3">
    <location>
        <begin position="257"/>
        <end position="287"/>
    </location>
</feature>
<feature type="repeat" description="PPR" evidence="3">
    <location>
        <begin position="485"/>
        <end position="519"/>
    </location>
</feature>
<organism evidence="4 5">
    <name type="scientific">Acorus calamus</name>
    <name type="common">Sweet flag</name>
    <dbReference type="NCBI Taxonomy" id="4465"/>
    <lineage>
        <taxon>Eukaryota</taxon>
        <taxon>Viridiplantae</taxon>
        <taxon>Streptophyta</taxon>
        <taxon>Embryophyta</taxon>
        <taxon>Tracheophyta</taxon>
        <taxon>Spermatophyta</taxon>
        <taxon>Magnoliopsida</taxon>
        <taxon>Liliopsida</taxon>
        <taxon>Acoraceae</taxon>
        <taxon>Acorus</taxon>
    </lineage>
</organism>
<protein>
    <submittedName>
        <fullName evidence="4">Pentatricopeptide repeat-containing protein</fullName>
    </submittedName>
</protein>
<feature type="repeat" description="PPR" evidence="3">
    <location>
        <begin position="222"/>
        <end position="256"/>
    </location>
</feature>
<evidence type="ECO:0000313" key="5">
    <source>
        <dbReference type="Proteomes" id="UP001180020"/>
    </source>
</evidence>
<dbReference type="Proteomes" id="UP001180020">
    <property type="component" value="Unassembled WGS sequence"/>
</dbReference>
<evidence type="ECO:0000256" key="2">
    <source>
        <dbReference type="ARBA" id="ARBA00022737"/>
    </source>
</evidence>
<evidence type="ECO:0000313" key="4">
    <source>
        <dbReference type="EMBL" id="KAK1292401.1"/>
    </source>
</evidence>
<dbReference type="GO" id="GO:0009507">
    <property type="term" value="C:chloroplast"/>
    <property type="evidence" value="ECO:0007669"/>
    <property type="project" value="TreeGrafter"/>
</dbReference>
<sequence length="560" mass="63112">MANWPRLGCPLGNPSFQASKSSDFSNGFNGPNAFRPSKETLSSENLNGSVKPIDPNQVSEVLSEKDWFFRLKTEFPSTEGTWNPKLIVRVLQNQENPLFAFKVCIWVSDFDSELVKDESVRNSLLNVLYRKGPVVLSPELLQEIQDSGCRITEDLLCVLISSWGRLGLAKYVVDVFGQMLRLGFKPSTRIYNSVIDALVKSNSLDLAYFKFQQMPADNCRLDRFTYNALIHGVCKRGVVEEAIRLIKQMESLGHSANVHTYTNLIDGFCNAKKPQVAFRVLELMRSKNGLDLTEACKVFNAYVRQGGKPGFNTWLSIIHAFYKSGRTEDGNRYANSLALNGHLCSVASYNALIDCFVKATVMDKASEAFQEITEKGLKPNLVTFNTLISGYSKVGEANKARDILKLLLDYKLKPDVFTFTSIIDSLCRAHQMEDAFNCFTEMVEWDVAPNVVTYNILIRSLCSIGDISRSMNLLQRMKANGIKPDLFSFNALILSFCKLNKIEHAHNLFNSMLRIGISPDKYTYYVFIKVLCDSHKIEEAKEIIIAMETNDALQTLTRIA</sequence>
<evidence type="ECO:0000256" key="1">
    <source>
        <dbReference type="ARBA" id="ARBA00007626"/>
    </source>
</evidence>
<keyword evidence="5" id="KW-1185">Reference proteome</keyword>
<dbReference type="AlphaFoldDB" id="A0AAV9CT91"/>
<keyword evidence="2" id="KW-0677">Repeat</keyword>
<proteinExistence type="inferred from homology"/>
<feature type="repeat" description="PPR" evidence="3">
    <location>
        <begin position="187"/>
        <end position="221"/>
    </location>
</feature>